<protein>
    <submittedName>
        <fullName evidence="1">Uncharacterized protein</fullName>
    </submittedName>
</protein>
<dbReference type="RefSeq" id="WP_135595302.1">
    <property type="nucleotide sequence ID" value="NZ_RQEZ01000114.1"/>
</dbReference>
<name>A0A5F1YI34_9LEPT</name>
<keyword evidence="2" id="KW-1185">Reference proteome</keyword>
<dbReference type="EMBL" id="RQFA01000037">
    <property type="protein sequence ID" value="TGK34549.1"/>
    <property type="molecule type" value="Genomic_DNA"/>
</dbReference>
<comment type="caution">
    <text evidence="1">The sequence shown here is derived from an EMBL/GenBank/DDBJ whole genome shotgun (WGS) entry which is preliminary data.</text>
</comment>
<evidence type="ECO:0000313" key="1">
    <source>
        <dbReference type="EMBL" id="TGK34549.1"/>
    </source>
</evidence>
<reference evidence="1" key="1">
    <citation type="journal article" date="2019" name="PLoS Negl. Trop. Dis.">
        <title>Revisiting the worldwide diversity of Leptospira species in the environment.</title>
        <authorList>
            <person name="Vincent A.T."/>
            <person name="Schiettekatte O."/>
            <person name="Bourhy P."/>
            <person name="Veyrier F.J."/>
            <person name="Picardeau M."/>
        </authorList>
    </citation>
    <scope>NUCLEOTIDE SEQUENCE [LARGE SCALE GENOMIC DNA]</scope>
    <source>
        <strain evidence="1">201800299</strain>
    </source>
</reference>
<accession>A0A5F1YI34</accession>
<evidence type="ECO:0000313" key="2">
    <source>
        <dbReference type="Proteomes" id="UP000298277"/>
    </source>
</evidence>
<proteinExistence type="predicted"/>
<dbReference type="Proteomes" id="UP000298277">
    <property type="component" value="Unassembled WGS sequence"/>
</dbReference>
<dbReference type="AlphaFoldDB" id="A0A5F1YI34"/>
<sequence>MQIAKNRQKRLTLEKLYVLKMGVHSPLGVSGSFGVIGDIFGVKNNRPHFVGLMNQFQSTKKSIRFDETIDADLNHDLRVS</sequence>
<organism evidence="1 2">
    <name type="scientific">Leptospira gomenensis</name>
    <dbReference type="NCBI Taxonomy" id="2484974"/>
    <lineage>
        <taxon>Bacteria</taxon>
        <taxon>Pseudomonadati</taxon>
        <taxon>Spirochaetota</taxon>
        <taxon>Spirochaetia</taxon>
        <taxon>Leptospirales</taxon>
        <taxon>Leptospiraceae</taxon>
        <taxon>Leptospira</taxon>
    </lineage>
</organism>
<gene>
    <name evidence="1" type="ORF">EHQ17_09000</name>
</gene>